<dbReference type="Proteomes" id="UP000228809">
    <property type="component" value="Unassembled WGS sequence"/>
</dbReference>
<dbReference type="PANTHER" id="PTHR46124">
    <property type="entry name" value="D-AMINOACYL-TRNA DEACYLASE"/>
    <property type="match status" value="1"/>
</dbReference>
<reference evidence="5" key="1">
    <citation type="submission" date="2017-09" db="EMBL/GenBank/DDBJ databases">
        <title>Depth-based differentiation of microbial function through sediment-hosted aquifers and enrichment of novel symbionts in the deep terrestrial subsurface.</title>
        <authorList>
            <person name="Probst A.J."/>
            <person name="Ladd B."/>
            <person name="Jarett J.K."/>
            <person name="Geller-Mcgrath D.E."/>
            <person name="Sieber C.M.K."/>
            <person name="Emerson J.B."/>
            <person name="Anantharaman K."/>
            <person name="Thomas B.C."/>
            <person name="Malmstrom R."/>
            <person name="Stieglmeier M."/>
            <person name="Klingl A."/>
            <person name="Woyke T."/>
            <person name="Ryan C.M."/>
            <person name="Banfield J.F."/>
        </authorList>
    </citation>
    <scope>NUCLEOTIDE SEQUENCE [LARGE SCALE GENOMIC DNA]</scope>
</reference>
<accession>A0A2M6WDR2</accession>
<feature type="binding site" evidence="3">
    <location>
        <position position="159"/>
    </location>
    <ligand>
        <name>a divalent metal cation</name>
        <dbReference type="ChEBI" id="CHEBI:60240"/>
        <label>2</label>
    </ligand>
</feature>
<evidence type="ECO:0000313" key="4">
    <source>
        <dbReference type="EMBL" id="PIT90916.1"/>
    </source>
</evidence>
<gene>
    <name evidence="4" type="ORF">COU17_03085</name>
</gene>
<dbReference type="PIRSF" id="PIRSF005902">
    <property type="entry name" value="DNase_TatD"/>
    <property type="match status" value="1"/>
</dbReference>
<dbReference type="Pfam" id="PF01026">
    <property type="entry name" value="TatD_DNase"/>
    <property type="match status" value="1"/>
</dbReference>
<dbReference type="NCBIfam" id="TIGR00010">
    <property type="entry name" value="YchF/TatD family DNA exonuclease"/>
    <property type="match status" value="1"/>
</dbReference>
<feature type="binding site" evidence="3">
    <location>
        <position position="131"/>
    </location>
    <ligand>
        <name>a divalent metal cation</name>
        <dbReference type="ChEBI" id="CHEBI:60240"/>
        <label>2</label>
    </ligand>
</feature>
<organism evidence="4 5">
    <name type="scientific">Candidatus Kaiserbacteria bacterium CG10_big_fil_rev_8_21_14_0_10_49_17</name>
    <dbReference type="NCBI Taxonomy" id="1974609"/>
    <lineage>
        <taxon>Bacteria</taxon>
        <taxon>Candidatus Kaiseribacteriota</taxon>
    </lineage>
</organism>
<evidence type="ECO:0000313" key="5">
    <source>
        <dbReference type="Proteomes" id="UP000228809"/>
    </source>
</evidence>
<proteinExistence type="predicted"/>
<dbReference type="GO" id="GO:0004536">
    <property type="term" value="F:DNA nuclease activity"/>
    <property type="evidence" value="ECO:0007669"/>
    <property type="project" value="InterPro"/>
</dbReference>
<dbReference type="AlphaFoldDB" id="A0A2M6WDR2"/>
<comment type="caution">
    <text evidence="4">The sequence shown here is derived from an EMBL/GenBank/DDBJ whole genome shotgun (WGS) entry which is preliminary data.</text>
</comment>
<dbReference type="SUPFAM" id="SSF51556">
    <property type="entry name" value="Metallo-dependent hydrolases"/>
    <property type="match status" value="1"/>
</dbReference>
<feature type="binding site" evidence="3">
    <location>
        <position position="11"/>
    </location>
    <ligand>
        <name>a divalent metal cation</name>
        <dbReference type="ChEBI" id="CHEBI:60240"/>
        <label>1</label>
    </ligand>
</feature>
<dbReference type="FunFam" id="3.20.20.140:FF:000005">
    <property type="entry name" value="TatD family hydrolase"/>
    <property type="match status" value="1"/>
</dbReference>
<keyword evidence="2 4" id="KW-0378">Hydrolase</keyword>
<evidence type="ECO:0000256" key="3">
    <source>
        <dbReference type="PIRSR" id="PIRSR005902-1"/>
    </source>
</evidence>
<feature type="binding site" evidence="3">
    <location>
        <position position="93"/>
    </location>
    <ligand>
        <name>a divalent metal cation</name>
        <dbReference type="ChEBI" id="CHEBI:60240"/>
        <label>1</label>
    </ligand>
</feature>
<dbReference type="CDD" id="cd01310">
    <property type="entry name" value="TatD_DNAse"/>
    <property type="match status" value="1"/>
</dbReference>
<dbReference type="EMBL" id="PFBJ01000018">
    <property type="protein sequence ID" value="PIT90916.1"/>
    <property type="molecule type" value="Genomic_DNA"/>
</dbReference>
<feature type="binding site" evidence="3">
    <location>
        <position position="9"/>
    </location>
    <ligand>
        <name>a divalent metal cation</name>
        <dbReference type="ChEBI" id="CHEBI:60240"/>
        <label>1</label>
    </ligand>
</feature>
<protein>
    <submittedName>
        <fullName evidence="4">Hydrolase TatD</fullName>
    </submittedName>
</protein>
<evidence type="ECO:0000256" key="1">
    <source>
        <dbReference type="ARBA" id="ARBA00022723"/>
    </source>
</evidence>
<dbReference type="PANTHER" id="PTHR46124:SF2">
    <property type="entry name" value="D-AMINOACYL-TRNA DEACYLASE"/>
    <property type="match status" value="1"/>
</dbReference>
<dbReference type="Gene3D" id="3.20.20.140">
    <property type="entry name" value="Metal-dependent hydrolases"/>
    <property type="match status" value="1"/>
</dbReference>
<dbReference type="GO" id="GO:0046872">
    <property type="term" value="F:metal ion binding"/>
    <property type="evidence" value="ECO:0007669"/>
    <property type="project" value="UniProtKB-KW"/>
</dbReference>
<keyword evidence="1 3" id="KW-0479">Metal-binding</keyword>
<dbReference type="InterPro" id="IPR015991">
    <property type="entry name" value="TatD/YcfH-like"/>
</dbReference>
<dbReference type="InterPro" id="IPR032466">
    <property type="entry name" value="Metal_Hydrolase"/>
</dbReference>
<evidence type="ECO:0000256" key="2">
    <source>
        <dbReference type="ARBA" id="ARBA00022801"/>
    </source>
</evidence>
<sequence length="262" mass="29802">MKYEYVDIHCHIAFPQYEADREEVLSRMREKNIFAITIGTDAARSSDALAFAELHSDVYATAGLHPADNSEESFDPYFYGDLVKSEKVVMVGECGLDYFHGKGEKEHARQQEEFEKQIEFALVHDMPLMLHVRDAHNDACVLLERYAKKAGSKLRGNSHFFTGTLEEAKRYWNIGFTTSFPGIITFTHDYDDVLRNAPKELILSETDAPYATPVPHRGKRNEPSFLPLIVARMAEIRGEDEEMLKEQLLRNASALTGINLLV</sequence>
<dbReference type="InterPro" id="IPR001130">
    <property type="entry name" value="TatD-like"/>
</dbReference>
<feature type="binding site" evidence="3">
    <location>
        <position position="207"/>
    </location>
    <ligand>
        <name>a divalent metal cation</name>
        <dbReference type="ChEBI" id="CHEBI:60240"/>
        <label>1</label>
    </ligand>
</feature>
<name>A0A2M6WDR2_9BACT</name>
<dbReference type="GO" id="GO:0016788">
    <property type="term" value="F:hydrolase activity, acting on ester bonds"/>
    <property type="evidence" value="ECO:0007669"/>
    <property type="project" value="InterPro"/>
</dbReference>